<gene>
    <name evidence="3" type="ORF">LCGC14_1601370</name>
</gene>
<evidence type="ECO:0000259" key="2">
    <source>
        <dbReference type="Pfam" id="PF02719"/>
    </source>
</evidence>
<dbReference type="AlphaFoldDB" id="A0A0F9LB47"/>
<dbReference type="PANTHER" id="PTHR43318:SF2">
    <property type="entry name" value="UDP-N-ACETYLGLUCOSAMINE 4,6-DEHYDRATASE (INVERTING)"/>
    <property type="match status" value="1"/>
</dbReference>
<comment type="similarity">
    <text evidence="1">Belongs to the polysaccharide synthase family.</text>
</comment>
<dbReference type="InterPro" id="IPR036291">
    <property type="entry name" value="NAD(P)-bd_dom_sf"/>
</dbReference>
<dbReference type="Gene3D" id="3.40.50.720">
    <property type="entry name" value="NAD(P)-binding Rossmann-like Domain"/>
    <property type="match status" value="1"/>
</dbReference>
<dbReference type="Pfam" id="PF02719">
    <property type="entry name" value="Polysacc_synt_2"/>
    <property type="match status" value="1"/>
</dbReference>
<comment type="caution">
    <text evidence="3">The sequence shown here is derived from an EMBL/GenBank/DDBJ whole genome shotgun (WGS) entry which is preliminary data.</text>
</comment>
<dbReference type="InterPro" id="IPR051203">
    <property type="entry name" value="Polysaccharide_Synthase-Rel"/>
</dbReference>
<name>A0A0F9LB47_9ZZZZ</name>
<sequence length="331" mass="36210">MQLSGSVLITGGAGFLGRGILRRAEREGWPAAFTIVSRDDAKHVKLQQRFPGVHTILGDVADDRSRLTWLMEGFDTVIHAAASKYVDRAEHAAHDTIRTNVHGSENVIAAAFAAGVKRVVGISTDKACQPVGVYGASKFIMERLLQEAALTLPATRYTGVRYGNVAGSTGSVIPLFYKQLAETGTIKLTDPRMTRFWMSVDEAVDTILVALSDDVEPGAIVIPRPRAMAMHDLALMVLGHNEHIPLPPEVEIVGVRPGEKRHESLIHVQESVRVKPLEDGDYRYRSAPYLQLLPPGQVVREDAFEITSSYPPGGWMGPEEMRGLIEDAETV</sequence>
<dbReference type="EMBL" id="LAZR01012845">
    <property type="protein sequence ID" value="KKM24810.1"/>
    <property type="molecule type" value="Genomic_DNA"/>
</dbReference>
<evidence type="ECO:0000256" key="1">
    <source>
        <dbReference type="ARBA" id="ARBA00007430"/>
    </source>
</evidence>
<dbReference type="PANTHER" id="PTHR43318">
    <property type="entry name" value="UDP-N-ACETYLGLUCOSAMINE 4,6-DEHYDRATASE"/>
    <property type="match status" value="1"/>
</dbReference>
<proteinExistence type="inferred from homology"/>
<feature type="domain" description="Polysaccharide biosynthesis protein CapD-like" evidence="2">
    <location>
        <begin position="7"/>
        <end position="276"/>
    </location>
</feature>
<protein>
    <recommendedName>
        <fullName evidence="2">Polysaccharide biosynthesis protein CapD-like domain-containing protein</fullName>
    </recommendedName>
</protein>
<dbReference type="InterPro" id="IPR003869">
    <property type="entry name" value="Polysac_CapD-like"/>
</dbReference>
<organism evidence="3">
    <name type="scientific">marine sediment metagenome</name>
    <dbReference type="NCBI Taxonomy" id="412755"/>
    <lineage>
        <taxon>unclassified sequences</taxon>
        <taxon>metagenomes</taxon>
        <taxon>ecological metagenomes</taxon>
    </lineage>
</organism>
<accession>A0A0F9LB47</accession>
<reference evidence="3" key="1">
    <citation type="journal article" date="2015" name="Nature">
        <title>Complex archaea that bridge the gap between prokaryotes and eukaryotes.</title>
        <authorList>
            <person name="Spang A."/>
            <person name="Saw J.H."/>
            <person name="Jorgensen S.L."/>
            <person name="Zaremba-Niedzwiedzka K."/>
            <person name="Martijn J."/>
            <person name="Lind A.E."/>
            <person name="van Eijk R."/>
            <person name="Schleper C."/>
            <person name="Guy L."/>
            <person name="Ettema T.J."/>
        </authorList>
    </citation>
    <scope>NUCLEOTIDE SEQUENCE</scope>
</reference>
<dbReference type="SUPFAM" id="SSF51735">
    <property type="entry name" value="NAD(P)-binding Rossmann-fold domains"/>
    <property type="match status" value="1"/>
</dbReference>
<evidence type="ECO:0000313" key="3">
    <source>
        <dbReference type="EMBL" id="KKM24810.1"/>
    </source>
</evidence>